<organism evidence="1 2">
    <name type="scientific">Zophobas morio</name>
    <dbReference type="NCBI Taxonomy" id="2755281"/>
    <lineage>
        <taxon>Eukaryota</taxon>
        <taxon>Metazoa</taxon>
        <taxon>Ecdysozoa</taxon>
        <taxon>Arthropoda</taxon>
        <taxon>Hexapoda</taxon>
        <taxon>Insecta</taxon>
        <taxon>Pterygota</taxon>
        <taxon>Neoptera</taxon>
        <taxon>Endopterygota</taxon>
        <taxon>Coleoptera</taxon>
        <taxon>Polyphaga</taxon>
        <taxon>Cucujiformia</taxon>
        <taxon>Tenebrionidae</taxon>
        <taxon>Zophobas</taxon>
    </lineage>
</organism>
<dbReference type="EMBL" id="JALNTZ010000009">
    <property type="protein sequence ID" value="KAJ3641650.1"/>
    <property type="molecule type" value="Genomic_DNA"/>
</dbReference>
<evidence type="ECO:0000313" key="2">
    <source>
        <dbReference type="Proteomes" id="UP001168821"/>
    </source>
</evidence>
<dbReference type="Proteomes" id="UP001168821">
    <property type="component" value="Unassembled WGS sequence"/>
</dbReference>
<dbReference type="SUPFAM" id="SSF56672">
    <property type="entry name" value="DNA/RNA polymerases"/>
    <property type="match status" value="1"/>
</dbReference>
<evidence type="ECO:0000313" key="1">
    <source>
        <dbReference type="EMBL" id="KAJ3641650.1"/>
    </source>
</evidence>
<dbReference type="InterPro" id="IPR043502">
    <property type="entry name" value="DNA/RNA_pol_sf"/>
</dbReference>
<evidence type="ECO:0008006" key="3">
    <source>
        <dbReference type="Google" id="ProtNLM"/>
    </source>
</evidence>
<name>A0AA38HPT1_9CUCU</name>
<accession>A0AA38HPT1</accession>
<dbReference type="AlphaFoldDB" id="A0AA38HPT1"/>
<dbReference type="PANTHER" id="PTHR19446">
    <property type="entry name" value="REVERSE TRANSCRIPTASES"/>
    <property type="match status" value="1"/>
</dbReference>
<protein>
    <recommendedName>
        <fullName evidence="3">Reverse transcriptase domain-containing protein</fullName>
    </recommendedName>
</protein>
<dbReference type="GO" id="GO:0071897">
    <property type="term" value="P:DNA biosynthetic process"/>
    <property type="evidence" value="ECO:0007669"/>
    <property type="project" value="UniProtKB-ARBA"/>
</dbReference>
<proteinExistence type="predicted"/>
<reference evidence="1" key="1">
    <citation type="journal article" date="2023" name="G3 (Bethesda)">
        <title>Whole genome assemblies of Zophobas morio and Tenebrio molitor.</title>
        <authorList>
            <person name="Kaur S."/>
            <person name="Stinson S.A."/>
            <person name="diCenzo G.C."/>
        </authorList>
    </citation>
    <scope>NUCLEOTIDE SEQUENCE</scope>
    <source>
        <strain evidence="1">QUZm001</strain>
    </source>
</reference>
<gene>
    <name evidence="1" type="ORF">Zmor_028141</name>
</gene>
<sequence length="284" mass="33418">MDKATERFVRGKGERAAWWTEQLKDLKGRVAKARKKLQLTRKREGNLDGNETCRFEYQGLLKRYKKAIKETKVLWWRNFVRFVGNVDPLGAVYKLCRSEKNEGLVGVWDGDRKTETWSDTVDVLLREFFPIDVPVNYELYERAEGVVEKVNYDEVEWSVRSMRKKKSPGMDGVTPEMMTLMWETVPEYVLKVFNACMEEGWVSDEWKVARLVILLKAMDKDRSLPKSYRLICLLSVLGKVFERVLVGRLARVLERRMSRAQFEFVKGLGIQDAWIRVKQFVEWS</sequence>
<comment type="caution">
    <text evidence="1">The sequence shown here is derived from an EMBL/GenBank/DDBJ whole genome shotgun (WGS) entry which is preliminary data.</text>
</comment>
<keyword evidence="2" id="KW-1185">Reference proteome</keyword>